<name>A0ACC2P025_9HYME</name>
<proteinExistence type="predicted"/>
<sequence>MGKIMVSRKNWSSSPIVLLIITYSISTNQFIDALPLNVNEETQGLIHGTDNGVLCDILDLISLAPKDGVVLTTAKQLKDLFCGNGTRSALRQSLEDPPPLRSTPDEIELGSKITQTTAQSVLNASAFASGEPITVLNLDSEFTTKRSEKSSDDNASAPPFTIFQPSTTSSSITNKSNVNQSLPFDSSSEISNPENIGDNVTAVQSHTQTPGIKQSTLITSTTAPKSGVVDVIGSTTEIHEESKDSKTESSNGIEDASSEIDTKGVVVFDVNTNFTFHESANSSETNLTLEISNSSDSSEMNIHATIHLTDLTFEISESSTESTTESDVLTTTNITLEGTSTPGLGIESTPNGDAKSPDSFEENLNKDLVSTTVTDELHHTTKSTISSLETTENPLGSQQTILEVSSSSPVSTETPNEGVSTHPSVVREKQTAESATDHGIGNSNISETRSPEEVTTIISGIGSPESIPNTLATTIATYEKSTFVNLGNGSNTGIDSNTLAPTNGVHIESDSNSASESTPTDDSKSPTTLPYEDHLKITEQGSSTPTVKQVQTNNSTYQNEITTEHDSQFAETLGSTTPSSSDEREHFETTVRNDYLSEFSSKSSGTTTESSSKHEIPESTTEVKISETTGSDEIATSKTDKPGYTNADSFTTALVSETYQPYFNHKSTVNSLSSTTFSSEIFTTYSPSSNHEIQTDVTNWDMHEITDAFDTNEMYSTTEPNTSKPSQNNSASETLVVQTTFPATGNDKTAFESFETTTVERIEVERGFESITEPGHEENSNLRSTSIPMTMKTVEESSATEANEKSSKPSKRPEIISTDIPVTRHNEVSTIPTTNIDEVNSITESYNPVTDESIILAPTNTIDFEEYSFSTVPTITSSKSEASIETEDESETPFITETEQPPNKTEQTTQLEDIFETATPATFDETIEGSGAGQSIYDKHTEQSTHTSSNNMIVKDEMTTIKPQSTTQTLSITSVNDTEARLPYTKEDFSFESSTSFTQFPEEYFTEAGLYTDASSDSPSNSDDTDVVTMPSNDDQANESAVSVPDFELPNDFSTQNPHKEVKAIEVGEDPKNVTDSSTSKQMNKAELTTMPPTIKEQSITEESNRYTATEVLWTEEPEVSSEHERTTTRNSNEDKGIVDPETSTLRSVESLHDGKSTETVATVETTTTQTESIDHSDKSHTSSLEEESYAGVHDTTTKYTVSDEKTHVTSTMYGKTDSPIDTTEKLRIVEESQTKLPFPNYEVPTFDTSTVSFDQEYESSGKRDDELSTKLSTKSSLESERTTITITGRFESATNKIESDADTTPHEDLLVADYTTPVHLTEIQTESTTKSDKTYDQSAPVVFEIDQTTTATPNNTTVILSELKVETTIANESLEEKESEETELLHTTTSVEVDKSFKAPEYEAATVTDRVTTTSVEVTPRVTNTEFSDVSSNVFVSVTVLDESLASNSLPEMTTASQTHIDSQTGHITQVDFTKMTLLPVEATTKATKDDSMVTVNSNASAGTFMPFENETSDPQYTMTTEKSLPEIATSGPLGPYSAHTILPEGYHNSGVTDIDETDPRPRLFEPTTESMISETTLRNFVEISSNEESNVRLYATIPTTASIILDSTQDSVKYLRVTSDPTTLVPEVYSEIQQSSVSSNHDVTTEYSSVTHIYPSDGHSNDSTITKSSSSEITEKNFITSSTTPSEGTSLKYGSDEHIVTTSRVDINSTTPTQTPNVLGAALNVRPQIENRTISQNPDKLESKHTIGLTEPLPPIKIDQNKLDPNEQRVSHEEDLAHERAQSEAIKAIVDYQSSVISVSGLVPQNDLNDEIYRSKTQQKADKPNTKTSISKNNTQTVLNLGPEPYGIDIGSNVSFSPDTNIGPAIVIPIDPPKSEVIPDYAIVSEKTPGESNKAQDSAIDASITDLEEDGGKKNEKYNKKTSAGNKLSKKNSTQSQVTQRPKKIAPDDNSNCLTVGNVQVCVDEPIANYLDVEDE</sequence>
<accession>A0ACC2P025</accession>
<gene>
    <name evidence="1" type="ORF">QAD02_012255</name>
</gene>
<dbReference type="Proteomes" id="UP001239111">
    <property type="component" value="Chromosome 2"/>
</dbReference>
<keyword evidence="2" id="KW-1185">Reference proteome</keyword>
<protein>
    <submittedName>
        <fullName evidence="1">Uncharacterized protein</fullName>
    </submittedName>
</protein>
<evidence type="ECO:0000313" key="2">
    <source>
        <dbReference type="Proteomes" id="UP001239111"/>
    </source>
</evidence>
<organism evidence="1 2">
    <name type="scientific">Eretmocerus hayati</name>
    <dbReference type="NCBI Taxonomy" id="131215"/>
    <lineage>
        <taxon>Eukaryota</taxon>
        <taxon>Metazoa</taxon>
        <taxon>Ecdysozoa</taxon>
        <taxon>Arthropoda</taxon>
        <taxon>Hexapoda</taxon>
        <taxon>Insecta</taxon>
        <taxon>Pterygota</taxon>
        <taxon>Neoptera</taxon>
        <taxon>Endopterygota</taxon>
        <taxon>Hymenoptera</taxon>
        <taxon>Apocrita</taxon>
        <taxon>Proctotrupomorpha</taxon>
        <taxon>Chalcidoidea</taxon>
        <taxon>Aphelinidae</taxon>
        <taxon>Aphelininae</taxon>
        <taxon>Eretmocerus</taxon>
    </lineage>
</organism>
<evidence type="ECO:0000313" key="1">
    <source>
        <dbReference type="EMBL" id="KAJ8676468.1"/>
    </source>
</evidence>
<dbReference type="EMBL" id="CM056742">
    <property type="protein sequence ID" value="KAJ8676468.1"/>
    <property type="molecule type" value="Genomic_DNA"/>
</dbReference>
<reference evidence="1" key="1">
    <citation type="submission" date="2023-04" db="EMBL/GenBank/DDBJ databases">
        <title>A chromosome-level genome assembly of the parasitoid wasp Eretmocerus hayati.</title>
        <authorList>
            <person name="Zhong Y."/>
            <person name="Liu S."/>
            <person name="Liu Y."/>
        </authorList>
    </citation>
    <scope>NUCLEOTIDE SEQUENCE</scope>
    <source>
        <strain evidence="1">ZJU_SS_LIU_2023</strain>
    </source>
</reference>
<comment type="caution">
    <text evidence="1">The sequence shown here is derived from an EMBL/GenBank/DDBJ whole genome shotgun (WGS) entry which is preliminary data.</text>
</comment>